<organism evidence="3">
    <name type="scientific">Leptocylindrus danicus</name>
    <dbReference type="NCBI Taxonomy" id="163516"/>
    <lineage>
        <taxon>Eukaryota</taxon>
        <taxon>Sar</taxon>
        <taxon>Stramenopiles</taxon>
        <taxon>Ochrophyta</taxon>
        <taxon>Bacillariophyta</taxon>
        <taxon>Coscinodiscophyceae</taxon>
        <taxon>Chaetocerotophycidae</taxon>
        <taxon>Leptocylindrales</taxon>
        <taxon>Leptocylindraceae</taxon>
        <taxon>Leptocylindrus</taxon>
    </lineage>
</organism>
<evidence type="ECO:0000256" key="2">
    <source>
        <dbReference type="SAM" id="SignalP"/>
    </source>
</evidence>
<proteinExistence type="predicted"/>
<protein>
    <submittedName>
        <fullName evidence="3">Uncharacterized protein</fullName>
    </submittedName>
</protein>
<gene>
    <name evidence="3" type="ORF">LDAN0321_LOCUS4328</name>
</gene>
<feature type="region of interest" description="Disordered" evidence="1">
    <location>
        <begin position="142"/>
        <end position="161"/>
    </location>
</feature>
<feature type="signal peptide" evidence="2">
    <location>
        <begin position="1"/>
        <end position="22"/>
    </location>
</feature>
<dbReference type="EMBL" id="HBGY01006993">
    <property type="protein sequence ID" value="CAD9564100.1"/>
    <property type="molecule type" value="Transcribed_RNA"/>
</dbReference>
<evidence type="ECO:0000313" key="3">
    <source>
        <dbReference type="EMBL" id="CAD9564100.1"/>
    </source>
</evidence>
<dbReference type="AlphaFoldDB" id="A0A7S2NXN8"/>
<evidence type="ECO:0000256" key="1">
    <source>
        <dbReference type="SAM" id="MobiDB-lite"/>
    </source>
</evidence>
<sequence>MVALHLHLLVATTVVQISLGSACFITQQHRNKYAHKCNTTTCRRRYSTFLLVAKAKAEANTVDYQSSFGRGSMHLSAILNEGDAVVYQTGTWEVDGVEVGTGEPMQLCYAKIDTLQLVWTHDCEHGQIRGLSLNLASFDEGSEVSTKGRNDNDNDNGNNLGDEYEFVEFGPEQLLARLPVEWEGCSGNAMDCDVGRLLVSVPADLRGCYAADE</sequence>
<reference evidence="3" key="1">
    <citation type="submission" date="2021-01" db="EMBL/GenBank/DDBJ databases">
        <authorList>
            <person name="Corre E."/>
            <person name="Pelletier E."/>
            <person name="Niang G."/>
            <person name="Scheremetjew M."/>
            <person name="Finn R."/>
            <person name="Kale V."/>
            <person name="Holt S."/>
            <person name="Cochrane G."/>
            <person name="Meng A."/>
            <person name="Brown T."/>
            <person name="Cohen L."/>
        </authorList>
    </citation>
    <scope>NUCLEOTIDE SEQUENCE</scope>
    <source>
        <strain evidence="3">B650</strain>
    </source>
</reference>
<keyword evidence="2" id="KW-0732">Signal</keyword>
<name>A0A7S2NXN8_9STRA</name>
<accession>A0A7S2NXN8</accession>
<feature type="chain" id="PRO_5030717522" evidence="2">
    <location>
        <begin position="23"/>
        <end position="213"/>
    </location>
</feature>